<proteinExistence type="predicted"/>
<accession>A0A0A0HGE3</accession>
<gene>
    <name evidence="1" type="ORF">rosmuc_04170</name>
</gene>
<reference evidence="1 2" key="1">
    <citation type="submission" date="2013-01" db="EMBL/GenBank/DDBJ databases">
        <authorList>
            <person name="Fiebig A."/>
            <person name="Goeker M."/>
            <person name="Klenk H.-P.P."/>
        </authorList>
    </citation>
    <scope>NUCLEOTIDE SEQUENCE [LARGE SCALE GENOMIC DNA]</scope>
    <source>
        <strain evidence="1 2">DSM 17069</strain>
    </source>
</reference>
<organism evidence="1 2">
    <name type="scientific">Roseovarius mucosus DSM 17069</name>
    <dbReference type="NCBI Taxonomy" id="1288298"/>
    <lineage>
        <taxon>Bacteria</taxon>
        <taxon>Pseudomonadati</taxon>
        <taxon>Pseudomonadota</taxon>
        <taxon>Alphaproteobacteria</taxon>
        <taxon>Rhodobacterales</taxon>
        <taxon>Roseobacteraceae</taxon>
        <taxon>Roseovarius</taxon>
    </lineage>
</organism>
<protein>
    <submittedName>
        <fullName evidence="1">Uncharacterized protein</fullName>
    </submittedName>
</protein>
<sequence>MVTESEIGRVASDARRGEYLTTKAVQIITLPRSLGIPFDKLMLRHSNAWRIKAGVSAEDLAEDIDHRGLIQSLS</sequence>
<dbReference type="EMBL" id="AONH01000025">
    <property type="protein sequence ID" value="KGM86061.1"/>
    <property type="molecule type" value="Genomic_DNA"/>
</dbReference>
<evidence type="ECO:0000313" key="2">
    <source>
        <dbReference type="Proteomes" id="UP000030021"/>
    </source>
</evidence>
<dbReference type="Proteomes" id="UP000030021">
    <property type="component" value="Unassembled WGS sequence"/>
</dbReference>
<dbReference type="AlphaFoldDB" id="A0A0A0HGE3"/>
<dbReference type="HOGENOM" id="CLU_2685540_0_0_5"/>
<comment type="caution">
    <text evidence="1">The sequence shown here is derived from an EMBL/GenBank/DDBJ whole genome shotgun (WGS) entry which is preliminary data.</text>
</comment>
<evidence type="ECO:0000313" key="1">
    <source>
        <dbReference type="EMBL" id="KGM86061.1"/>
    </source>
</evidence>
<name>A0A0A0HGE3_9RHOB</name>
<dbReference type="eggNOG" id="COG1475">
    <property type="taxonomic scope" value="Bacteria"/>
</dbReference>